<evidence type="ECO:0000256" key="2">
    <source>
        <dbReference type="ARBA" id="ARBA00022490"/>
    </source>
</evidence>
<feature type="non-terminal residue" evidence="7">
    <location>
        <position position="113"/>
    </location>
</feature>
<evidence type="ECO:0000313" key="8">
    <source>
        <dbReference type="Proteomes" id="UP001597083"/>
    </source>
</evidence>
<keyword evidence="8" id="KW-1185">Reference proteome</keyword>
<dbReference type="GO" id="GO:0016874">
    <property type="term" value="F:ligase activity"/>
    <property type="evidence" value="ECO:0007669"/>
    <property type="project" value="UniProtKB-KW"/>
</dbReference>
<accession>A0ABW3CCW4</accession>
<evidence type="ECO:0000313" key="7">
    <source>
        <dbReference type="EMBL" id="MFD0852260.1"/>
    </source>
</evidence>
<evidence type="ECO:0000256" key="5">
    <source>
        <dbReference type="ARBA" id="ARBA00022840"/>
    </source>
</evidence>
<name>A0ABW3CCW4_9ACTN</name>
<dbReference type="InterPro" id="IPR014729">
    <property type="entry name" value="Rossmann-like_a/b/a_fold"/>
</dbReference>
<keyword evidence="4" id="KW-0547">Nucleotide-binding</keyword>
<feature type="domain" description="tRNA synthetases class I catalytic" evidence="6">
    <location>
        <begin position="16"/>
        <end position="113"/>
    </location>
</feature>
<sequence length="113" mass="12601">MSLRLYDTSTRTVRAFEPLEEGRVGMYVCGATPQAAPHIGHLRSGVIYDVLLRWLRRSGYKVTFARNVTDVDDKIIQVAADTGEPWFAVAEGNQRTFSQGYDLLGCLPPTIEP</sequence>
<keyword evidence="2" id="KW-0963">Cytoplasm</keyword>
<keyword evidence="5" id="KW-0067">ATP-binding</keyword>
<dbReference type="InterPro" id="IPR024909">
    <property type="entry name" value="Cys-tRNA/MSH_ligase"/>
</dbReference>
<dbReference type="SUPFAM" id="SSF52374">
    <property type="entry name" value="Nucleotidylyl transferase"/>
    <property type="match status" value="1"/>
</dbReference>
<dbReference type="Pfam" id="PF01406">
    <property type="entry name" value="tRNA-synt_1e"/>
    <property type="match status" value="1"/>
</dbReference>
<dbReference type="EMBL" id="JBHTIR010001201">
    <property type="protein sequence ID" value="MFD0852260.1"/>
    <property type="molecule type" value="Genomic_DNA"/>
</dbReference>
<dbReference type="PANTHER" id="PTHR10890">
    <property type="entry name" value="CYSTEINYL-TRNA SYNTHETASE"/>
    <property type="match status" value="1"/>
</dbReference>
<evidence type="ECO:0000256" key="1">
    <source>
        <dbReference type="ARBA" id="ARBA00011245"/>
    </source>
</evidence>
<proteinExistence type="predicted"/>
<protein>
    <submittedName>
        <fullName evidence="7">Class I tRNA ligase family protein</fullName>
    </submittedName>
</protein>
<dbReference type="Gene3D" id="3.40.50.620">
    <property type="entry name" value="HUPs"/>
    <property type="match status" value="1"/>
</dbReference>
<comment type="subunit">
    <text evidence="1">Monomer.</text>
</comment>
<organism evidence="7 8">
    <name type="scientific">Actinomadura adrarensis</name>
    <dbReference type="NCBI Taxonomy" id="1819600"/>
    <lineage>
        <taxon>Bacteria</taxon>
        <taxon>Bacillati</taxon>
        <taxon>Actinomycetota</taxon>
        <taxon>Actinomycetes</taxon>
        <taxon>Streptosporangiales</taxon>
        <taxon>Thermomonosporaceae</taxon>
        <taxon>Actinomadura</taxon>
    </lineage>
</organism>
<evidence type="ECO:0000256" key="4">
    <source>
        <dbReference type="ARBA" id="ARBA00022741"/>
    </source>
</evidence>
<comment type="caution">
    <text evidence="7">The sequence shown here is derived from an EMBL/GenBank/DDBJ whole genome shotgun (WGS) entry which is preliminary data.</text>
</comment>
<dbReference type="InterPro" id="IPR032678">
    <property type="entry name" value="tRNA-synt_1_cat_dom"/>
</dbReference>
<reference evidence="8" key="1">
    <citation type="journal article" date="2019" name="Int. J. Syst. Evol. Microbiol.">
        <title>The Global Catalogue of Microorganisms (GCM) 10K type strain sequencing project: providing services to taxonomists for standard genome sequencing and annotation.</title>
        <authorList>
            <consortium name="The Broad Institute Genomics Platform"/>
            <consortium name="The Broad Institute Genome Sequencing Center for Infectious Disease"/>
            <person name="Wu L."/>
            <person name="Ma J."/>
        </authorList>
    </citation>
    <scope>NUCLEOTIDE SEQUENCE [LARGE SCALE GENOMIC DNA]</scope>
    <source>
        <strain evidence="8">JCM 31696</strain>
    </source>
</reference>
<evidence type="ECO:0000256" key="3">
    <source>
        <dbReference type="ARBA" id="ARBA00022598"/>
    </source>
</evidence>
<evidence type="ECO:0000259" key="6">
    <source>
        <dbReference type="Pfam" id="PF01406"/>
    </source>
</evidence>
<keyword evidence="3 7" id="KW-0436">Ligase</keyword>
<dbReference type="PANTHER" id="PTHR10890:SF30">
    <property type="entry name" value="CYSTEINE--TRNA LIGASE"/>
    <property type="match status" value="1"/>
</dbReference>
<dbReference type="Proteomes" id="UP001597083">
    <property type="component" value="Unassembled WGS sequence"/>
</dbReference>
<gene>
    <name evidence="7" type="ORF">ACFQ07_08505</name>
</gene>